<feature type="transmembrane region" description="Helical" evidence="1">
    <location>
        <begin position="344"/>
        <end position="366"/>
    </location>
</feature>
<dbReference type="EMBL" id="FNHH01000002">
    <property type="protein sequence ID" value="SDL80863.1"/>
    <property type="molecule type" value="Genomic_DNA"/>
</dbReference>
<evidence type="ECO:0000256" key="1">
    <source>
        <dbReference type="SAM" id="Phobius"/>
    </source>
</evidence>
<feature type="transmembrane region" description="Helical" evidence="1">
    <location>
        <begin position="31"/>
        <end position="47"/>
    </location>
</feature>
<dbReference type="STRING" id="990371.SAMN05421813_102214"/>
<protein>
    <recommendedName>
        <fullName evidence="4">DUF2029 domain-containing protein</fullName>
    </recommendedName>
</protein>
<feature type="transmembrane region" description="Helical" evidence="1">
    <location>
        <begin position="205"/>
        <end position="221"/>
    </location>
</feature>
<keyword evidence="1" id="KW-1133">Transmembrane helix</keyword>
<evidence type="ECO:0000313" key="3">
    <source>
        <dbReference type="Proteomes" id="UP000199226"/>
    </source>
</evidence>
<feature type="transmembrane region" description="Helical" evidence="1">
    <location>
        <begin position="6"/>
        <end position="24"/>
    </location>
</feature>
<dbReference type="Pfam" id="PF26314">
    <property type="entry name" value="MptA_B_family"/>
    <property type="match status" value="1"/>
</dbReference>
<feature type="transmembrane region" description="Helical" evidence="1">
    <location>
        <begin position="320"/>
        <end position="338"/>
    </location>
</feature>
<keyword evidence="1" id="KW-0472">Membrane</keyword>
<dbReference type="AlphaFoldDB" id="A0A1G9N3B6"/>
<sequence>MPRLTLYSLLIISLAGYVLMGYFIERSNFELLITVYTSLFLLSYLIIKNKGAYNFNVLLLSGILFRFCLIFSIPALSDDFYRFIWDGRIQQLGFNPFDFTPRQFLNQNSDAFLNQLFPLLNSPDYFSVYPPFSQILFKIASGIGQDNLQVNLIVLKSMIFFSEIGTIYILYRLILKRKKDLSLVLIYLLNPLVILELTGNIHFEAFMIFFFLLTVLLFYNQRFIGSAAALSLAIQAKLLPILVIPLLIKKIGLMKTVWYGLICILITTLLSIGIINTPERISHITESLNLYYGKFEFNGGIYLLFRTIGWAAIDYNPIVLISKLMILFTLTGMVYIYLKESDTLSGFFWVLLIYLGFAAVVHPWYLTPLVALSIFVRYRFILVWSALIPLSYMSYRTLPYNENYWITGLEYFIVVGYLYWEVKFLAPASNPVILKNEVSE</sequence>
<feature type="transmembrane region" description="Helical" evidence="1">
    <location>
        <begin position="257"/>
        <end position="275"/>
    </location>
</feature>
<keyword evidence="1" id="KW-0812">Transmembrane</keyword>
<organism evidence="2 3">
    <name type="scientific">Daejeonella rubra</name>
    <dbReference type="NCBI Taxonomy" id="990371"/>
    <lineage>
        <taxon>Bacteria</taxon>
        <taxon>Pseudomonadati</taxon>
        <taxon>Bacteroidota</taxon>
        <taxon>Sphingobacteriia</taxon>
        <taxon>Sphingobacteriales</taxon>
        <taxon>Sphingobacteriaceae</taxon>
        <taxon>Daejeonella</taxon>
    </lineage>
</organism>
<feature type="transmembrane region" description="Helical" evidence="1">
    <location>
        <begin position="181"/>
        <end position="198"/>
    </location>
</feature>
<feature type="transmembrane region" description="Helical" evidence="1">
    <location>
        <begin position="295"/>
        <end position="313"/>
    </location>
</feature>
<feature type="transmembrane region" description="Helical" evidence="1">
    <location>
        <begin position="227"/>
        <end position="248"/>
    </location>
</feature>
<dbReference type="OrthoDB" id="1491846at2"/>
<evidence type="ECO:0008006" key="4">
    <source>
        <dbReference type="Google" id="ProtNLM"/>
    </source>
</evidence>
<keyword evidence="3" id="KW-1185">Reference proteome</keyword>
<dbReference type="Proteomes" id="UP000199226">
    <property type="component" value="Unassembled WGS sequence"/>
</dbReference>
<reference evidence="3" key="1">
    <citation type="submission" date="2016-10" db="EMBL/GenBank/DDBJ databases">
        <authorList>
            <person name="Varghese N."/>
            <person name="Submissions S."/>
        </authorList>
    </citation>
    <scope>NUCLEOTIDE SEQUENCE [LARGE SCALE GENOMIC DNA]</scope>
    <source>
        <strain evidence="3">DSM 24536</strain>
    </source>
</reference>
<accession>A0A1G9N3B6</accession>
<dbReference type="RefSeq" id="WP_090699180.1">
    <property type="nucleotide sequence ID" value="NZ_FNHH01000002.1"/>
</dbReference>
<proteinExistence type="predicted"/>
<name>A0A1G9N3B6_9SPHI</name>
<feature type="transmembrane region" description="Helical" evidence="1">
    <location>
        <begin position="53"/>
        <end position="76"/>
    </location>
</feature>
<feature type="transmembrane region" description="Helical" evidence="1">
    <location>
        <begin position="153"/>
        <end position="175"/>
    </location>
</feature>
<gene>
    <name evidence="2" type="ORF">SAMN05421813_102214</name>
</gene>
<feature type="transmembrane region" description="Helical" evidence="1">
    <location>
        <begin position="378"/>
        <end position="398"/>
    </location>
</feature>
<evidence type="ECO:0000313" key="2">
    <source>
        <dbReference type="EMBL" id="SDL80863.1"/>
    </source>
</evidence>